<dbReference type="SMART" id="SM00257">
    <property type="entry name" value="LysM"/>
    <property type="match status" value="2"/>
</dbReference>
<keyword evidence="5" id="KW-1185">Reference proteome</keyword>
<dbReference type="InterPro" id="IPR018392">
    <property type="entry name" value="LysM"/>
</dbReference>
<dbReference type="Pfam" id="PF01476">
    <property type="entry name" value="LysM"/>
    <property type="match status" value="2"/>
</dbReference>
<dbReference type="GO" id="GO:0005975">
    <property type="term" value="P:carbohydrate metabolic process"/>
    <property type="evidence" value="ECO:0007669"/>
    <property type="project" value="InterPro"/>
</dbReference>
<dbReference type="Gene3D" id="3.20.20.80">
    <property type="entry name" value="Glycosidases"/>
    <property type="match status" value="1"/>
</dbReference>
<name>A0A6P1TT92_9FIRM</name>
<dbReference type="InterPro" id="IPR036779">
    <property type="entry name" value="LysM_dom_sf"/>
</dbReference>
<evidence type="ECO:0000313" key="4">
    <source>
        <dbReference type="EMBL" id="QHQ63429.1"/>
    </source>
</evidence>
<dbReference type="PROSITE" id="PS51910">
    <property type="entry name" value="GH18_2"/>
    <property type="match status" value="1"/>
</dbReference>
<dbReference type="Gene3D" id="3.10.350.10">
    <property type="entry name" value="LysM domain"/>
    <property type="match status" value="2"/>
</dbReference>
<dbReference type="GO" id="GO:0012505">
    <property type="term" value="C:endomembrane system"/>
    <property type="evidence" value="ECO:0007669"/>
    <property type="project" value="TreeGrafter"/>
</dbReference>
<dbReference type="PANTHER" id="PTHR46066:SF2">
    <property type="entry name" value="CHITINASE DOMAIN-CONTAINING PROTEIN 1"/>
    <property type="match status" value="1"/>
</dbReference>
<dbReference type="KEGG" id="anr:Ana3638_23825"/>
<dbReference type="Gene3D" id="3.10.50.10">
    <property type="match status" value="1"/>
</dbReference>
<evidence type="ECO:0000259" key="2">
    <source>
        <dbReference type="PROSITE" id="PS51782"/>
    </source>
</evidence>
<keyword evidence="1" id="KW-0378">Hydrolase</keyword>
<dbReference type="InterPro" id="IPR001223">
    <property type="entry name" value="Glyco_hydro18_cat"/>
</dbReference>
<dbReference type="InterPro" id="IPR017853">
    <property type="entry name" value="GH"/>
</dbReference>
<dbReference type="CDD" id="cd00118">
    <property type="entry name" value="LysM"/>
    <property type="match status" value="2"/>
</dbReference>
<organism evidence="4 5">
    <name type="scientific">Anaerocolumna sedimenticola</name>
    <dbReference type="NCBI Taxonomy" id="2696063"/>
    <lineage>
        <taxon>Bacteria</taxon>
        <taxon>Bacillati</taxon>
        <taxon>Bacillota</taxon>
        <taxon>Clostridia</taxon>
        <taxon>Lachnospirales</taxon>
        <taxon>Lachnospiraceae</taxon>
        <taxon>Anaerocolumna</taxon>
    </lineage>
</organism>
<dbReference type="EMBL" id="CP048000">
    <property type="protein sequence ID" value="QHQ63429.1"/>
    <property type="molecule type" value="Genomic_DNA"/>
</dbReference>
<dbReference type="GO" id="GO:0016798">
    <property type="term" value="F:hydrolase activity, acting on glycosyl bonds"/>
    <property type="evidence" value="ECO:0007669"/>
    <property type="project" value="UniProtKB-KW"/>
</dbReference>
<evidence type="ECO:0000313" key="5">
    <source>
        <dbReference type="Proteomes" id="UP000464314"/>
    </source>
</evidence>
<dbReference type="SMART" id="SM00636">
    <property type="entry name" value="Glyco_18"/>
    <property type="match status" value="1"/>
</dbReference>
<dbReference type="SUPFAM" id="SSF51445">
    <property type="entry name" value="(Trans)glycosidases"/>
    <property type="match status" value="1"/>
</dbReference>
<dbReference type="SUPFAM" id="SSF54106">
    <property type="entry name" value="LysM domain"/>
    <property type="match status" value="2"/>
</dbReference>
<gene>
    <name evidence="4" type="ORF">Ana3638_23825</name>
</gene>
<feature type="domain" description="LysM" evidence="2">
    <location>
        <begin position="2"/>
        <end position="46"/>
    </location>
</feature>
<sequence>MELYVVQEGDTINDIANLYGVPVDRILLDNGYEAEGILLPGQVLVITFPQKIYTVQDGDTLQEIANKNDITVLELLRNNPYLSEREYIYPGETLIISYGEKIRRITTSGYAREFVDRNNLRKTLPYLTYLSIFGYRVMEGGTIEETDDEDILLMAKTYGVAPILIITTLSTLGQIDVQSAYNILNNEDQMDKLIDNLIVILKKKGYYGINIAYELLSNVSLSAYETFNTKAYTRFKEEGFIFFVTISPSIIFTATEISFEKIDYTKIAQLSDGVIILTYLWGSYLGPPAPIASVSRTNEFLDFIESQISPEKIVTGLLLIAYDWELPYIIGLSNAKSLSLEAALEQARQYHVVIQFDEESQTPFYKYNTAPSGIPVNHVVWFINGISINSILKIIVDRGLNGSGLWNVMSYVPQLWSIINTQFEVEKIPLGREM</sequence>
<dbReference type="Proteomes" id="UP000464314">
    <property type="component" value="Chromosome"/>
</dbReference>
<dbReference type="PANTHER" id="PTHR46066">
    <property type="entry name" value="CHITINASE DOMAIN-CONTAINING PROTEIN 1 FAMILY MEMBER"/>
    <property type="match status" value="1"/>
</dbReference>
<proteinExistence type="predicted"/>
<dbReference type="Pfam" id="PF00704">
    <property type="entry name" value="Glyco_hydro_18"/>
    <property type="match status" value="1"/>
</dbReference>
<keyword evidence="1" id="KW-0326">Glycosidase</keyword>
<dbReference type="InterPro" id="IPR029070">
    <property type="entry name" value="Chitinase_insertion_sf"/>
</dbReference>
<evidence type="ECO:0000256" key="1">
    <source>
        <dbReference type="ARBA" id="ARBA00023295"/>
    </source>
</evidence>
<feature type="domain" description="LysM" evidence="2">
    <location>
        <begin position="51"/>
        <end position="96"/>
    </location>
</feature>
<accession>A0A6P1TT92</accession>
<dbReference type="InterPro" id="IPR011583">
    <property type="entry name" value="Chitinase_II/V-like_cat"/>
</dbReference>
<dbReference type="RefSeq" id="WP_161840249.1">
    <property type="nucleotide sequence ID" value="NZ_CP048000.1"/>
</dbReference>
<protein>
    <submittedName>
        <fullName evidence="4">LysM peptidoglycan-binding domain-containing protein</fullName>
    </submittedName>
</protein>
<evidence type="ECO:0000259" key="3">
    <source>
        <dbReference type="PROSITE" id="PS51910"/>
    </source>
</evidence>
<reference evidence="4 5" key="1">
    <citation type="submission" date="2020-01" db="EMBL/GenBank/DDBJ databases">
        <title>Genome analysis of Anaerocolumna sp. CBA3638.</title>
        <authorList>
            <person name="Kim J."/>
            <person name="Roh S.W."/>
        </authorList>
    </citation>
    <scope>NUCLEOTIDE SEQUENCE [LARGE SCALE GENOMIC DNA]</scope>
    <source>
        <strain evidence="4 5">CBA3638</strain>
    </source>
</reference>
<dbReference type="AlphaFoldDB" id="A0A6P1TT92"/>
<dbReference type="GO" id="GO:0070492">
    <property type="term" value="F:oligosaccharide binding"/>
    <property type="evidence" value="ECO:0007669"/>
    <property type="project" value="TreeGrafter"/>
</dbReference>
<feature type="domain" description="GH18" evidence="3">
    <location>
        <begin position="92"/>
        <end position="422"/>
    </location>
</feature>
<dbReference type="GO" id="GO:0008061">
    <property type="term" value="F:chitin binding"/>
    <property type="evidence" value="ECO:0007669"/>
    <property type="project" value="InterPro"/>
</dbReference>
<dbReference type="PROSITE" id="PS51782">
    <property type="entry name" value="LYSM"/>
    <property type="match status" value="2"/>
</dbReference>